<feature type="region of interest" description="Disordered" evidence="1">
    <location>
        <begin position="429"/>
        <end position="544"/>
    </location>
</feature>
<feature type="compositionally biased region" description="Pro residues" evidence="1">
    <location>
        <begin position="499"/>
        <end position="518"/>
    </location>
</feature>
<feature type="compositionally biased region" description="Basic and acidic residues" evidence="1">
    <location>
        <begin position="221"/>
        <end position="232"/>
    </location>
</feature>
<feature type="compositionally biased region" description="Basic and acidic residues" evidence="1">
    <location>
        <begin position="379"/>
        <end position="391"/>
    </location>
</feature>
<dbReference type="GO" id="GO:0036396">
    <property type="term" value="C:RNA N6-methyladenosine methyltransferase complex"/>
    <property type="evidence" value="ECO:0007669"/>
    <property type="project" value="TreeGrafter"/>
</dbReference>
<dbReference type="GO" id="GO:0005634">
    <property type="term" value="C:nucleus"/>
    <property type="evidence" value="ECO:0007669"/>
    <property type="project" value="TreeGrafter"/>
</dbReference>
<dbReference type="OMA" id="EIDCHER"/>
<feature type="region of interest" description="Disordered" evidence="1">
    <location>
        <begin position="1"/>
        <end position="417"/>
    </location>
</feature>
<organism evidence="2">
    <name type="scientific">Oryza brachyantha</name>
    <name type="common">malo sina</name>
    <dbReference type="NCBI Taxonomy" id="4533"/>
    <lineage>
        <taxon>Eukaryota</taxon>
        <taxon>Viridiplantae</taxon>
        <taxon>Streptophyta</taxon>
        <taxon>Embryophyta</taxon>
        <taxon>Tracheophyta</taxon>
        <taxon>Spermatophyta</taxon>
        <taxon>Magnoliopsida</taxon>
        <taxon>Liliopsida</taxon>
        <taxon>Poales</taxon>
        <taxon>Poaceae</taxon>
        <taxon>BOP clade</taxon>
        <taxon>Oryzoideae</taxon>
        <taxon>Oryzeae</taxon>
        <taxon>Oryzinae</taxon>
        <taxon>Oryza</taxon>
    </lineage>
</organism>
<dbReference type="EnsemblPlants" id="OB10G19070.1">
    <property type="protein sequence ID" value="OB10G19070.1"/>
    <property type="gene ID" value="OB10G19070"/>
</dbReference>
<dbReference type="InterPro" id="IPR045123">
    <property type="entry name" value="METTL14-like"/>
</dbReference>
<protein>
    <recommendedName>
        <fullName evidence="4">Btz domain-containing protein</fullName>
    </recommendedName>
</protein>
<dbReference type="STRING" id="4533.J3N309"/>
<feature type="compositionally biased region" description="Low complexity" evidence="1">
    <location>
        <begin position="450"/>
        <end position="485"/>
    </location>
</feature>
<reference evidence="2" key="1">
    <citation type="journal article" date="2013" name="Nat. Commun.">
        <title>Whole-genome sequencing of Oryza brachyantha reveals mechanisms underlying Oryza genome evolution.</title>
        <authorList>
            <person name="Chen J."/>
            <person name="Huang Q."/>
            <person name="Gao D."/>
            <person name="Wang J."/>
            <person name="Lang Y."/>
            <person name="Liu T."/>
            <person name="Li B."/>
            <person name="Bai Z."/>
            <person name="Luis Goicoechea J."/>
            <person name="Liang C."/>
            <person name="Chen C."/>
            <person name="Zhang W."/>
            <person name="Sun S."/>
            <person name="Liao Y."/>
            <person name="Zhang X."/>
            <person name="Yang L."/>
            <person name="Song C."/>
            <person name="Wang M."/>
            <person name="Shi J."/>
            <person name="Liu G."/>
            <person name="Liu J."/>
            <person name="Zhou H."/>
            <person name="Zhou W."/>
            <person name="Yu Q."/>
            <person name="An N."/>
            <person name="Chen Y."/>
            <person name="Cai Q."/>
            <person name="Wang B."/>
            <person name="Liu B."/>
            <person name="Min J."/>
            <person name="Huang Y."/>
            <person name="Wu H."/>
            <person name="Li Z."/>
            <person name="Zhang Y."/>
            <person name="Yin Y."/>
            <person name="Song W."/>
            <person name="Jiang J."/>
            <person name="Jackson S.A."/>
            <person name="Wing R.A."/>
            <person name="Wang J."/>
            <person name="Chen M."/>
        </authorList>
    </citation>
    <scope>NUCLEOTIDE SEQUENCE [LARGE SCALE GENOMIC DNA]</scope>
    <source>
        <strain evidence="2">cv. IRGC 101232</strain>
    </source>
</reference>
<feature type="compositionally biased region" description="Pro residues" evidence="1">
    <location>
        <begin position="535"/>
        <end position="544"/>
    </location>
</feature>
<evidence type="ECO:0000313" key="3">
    <source>
        <dbReference type="Proteomes" id="UP000006038"/>
    </source>
</evidence>
<feature type="compositionally biased region" description="Basic and acidic residues" evidence="1">
    <location>
        <begin position="278"/>
        <end position="342"/>
    </location>
</feature>
<feature type="compositionally biased region" description="Basic and acidic residues" evidence="1">
    <location>
        <begin position="59"/>
        <end position="78"/>
    </location>
</feature>
<feature type="compositionally biased region" description="Basic and acidic residues" evidence="1">
    <location>
        <begin position="85"/>
        <end position="108"/>
    </location>
</feature>
<dbReference type="AlphaFoldDB" id="J3N309"/>
<evidence type="ECO:0000313" key="2">
    <source>
        <dbReference type="EnsemblPlants" id="OB10G19070.1"/>
    </source>
</evidence>
<name>J3N309_ORYBR</name>
<dbReference type="Gramene" id="OB10G19070.1">
    <property type="protein sequence ID" value="OB10G19070.1"/>
    <property type="gene ID" value="OB10G19070"/>
</dbReference>
<feature type="compositionally biased region" description="Low complexity" evidence="1">
    <location>
        <begin position="519"/>
        <end position="534"/>
    </location>
</feature>
<feature type="compositionally biased region" description="Basic and acidic residues" evidence="1">
    <location>
        <begin position="12"/>
        <end position="39"/>
    </location>
</feature>
<proteinExistence type="predicted"/>
<feature type="compositionally biased region" description="Basic and acidic residues" evidence="1">
    <location>
        <begin position="115"/>
        <end position="192"/>
    </location>
</feature>
<dbReference type="HOGENOM" id="CLU_500966_0_0_1"/>
<reference evidence="2" key="2">
    <citation type="submission" date="2013-04" db="UniProtKB">
        <authorList>
            <consortium name="EnsemblPlants"/>
        </authorList>
    </citation>
    <scope>IDENTIFICATION</scope>
</reference>
<keyword evidence="3" id="KW-1185">Reference proteome</keyword>
<dbReference type="PANTHER" id="PTHR13107:SF0">
    <property type="entry name" value="N6-ADENOSINE-METHYLTRANSFERASE NON-CATALYTIC SUBUNIT"/>
    <property type="match status" value="1"/>
</dbReference>
<sequence length="544" mass="60893">MEGSGSSRSHGKRDADDGVDARSSWKEDDEHDDVEDRKNRSGNSTRSICAEGGDEDDYDVGRESRVSKVPRRSPEERSKRRSSNRYKDRDGESSMRRREGDDDWDSSRRSSSRTSGHDVSRSKSRSSDRASSDRADTRDIRSSADQSKNRSTIEAHDYRDELSEGWEDNERRTDSARTDKNYQDRQSIDPRYDTGSPQARDDRIVSSVDSIRQHTLHYSAKSKESDEKHIGRVEGTCRISDNVETKDMLPYVDEDGNALSRDESNRDRHHRGNDDDDQGHSDSDNERSISMKEKIRLDAHGDYKSYRGRDRNREFEGSKEHWGSRQRHDLKEPNDYGQERLDGGNFHGRSGYRKDSRGRYESSKGPSSYGNRYDSSDSIEIRPNRNLDFGREGSVSGRRINMGSLQDLTPGIRDPSEDAQERYYDDAQNMDDKIPHDSQSGRGVPQGAMTSNNSGAGQSGSGSIISPTPQQGPKGSRPSRGLRGRPNARDPQRTGVPMPLMPPPPFGPLGLPPGPIQPIGPNMSHSPGALGPGVFLPPFPGPLV</sequence>
<evidence type="ECO:0000256" key="1">
    <source>
        <dbReference type="SAM" id="MobiDB-lite"/>
    </source>
</evidence>
<dbReference type="GO" id="GO:0003729">
    <property type="term" value="F:mRNA binding"/>
    <property type="evidence" value="ECO:0007669"/>
    <property type="project" value="TreeGrafter"/>
</dbReference>
<dbReference type="eggNOG" id="KOG2097">
    <property type="taxonomic scope" value="Eukaryota"/>
</dbReference>
<evidence type="ECO:0008006" key="4">
    <source>
        <dbReference type="Google" id="ProtNLM"/>
    </source>
</evidence>
<dbReference type="Proteomes" id="UP000006038">
    <property type="component" value="Chromosome 10"/>
</dbReference>
<accession>J3N309</accession>
<dbReference type="PANTHER" id="PTHR13107">
    <property type="entry name" value="N6-ADENOSINE-METHYLTRANSFERASE NON-CATALYTIC SUBUNIT"/>
    <property type="match status" value="1"/>
</dbReference>
<feature type="compositionally biased region" description="Basic and acidic residues" evidence="1">
    <location>
        <begin position="352"/>
        <end position="362"/>
    </location>
</feature>